<dbReference type="PANTHER" id="PTHR45138">
    <property type="entry name" value="REGULATORY COMPONENTS OF SENSORY TRANSDUCTION SYSTEM"/>
    <property type="match status" value="1"/>
</dbReference>
<dbReference type="SUPFAM" id="SSF55781">
    <property type="entry name" value="GAF domain-like"/>
    <property type="match status" value="1"/>
</dbReference>
<dbReference type="PROSITE" id="PS50887">
    <property type="entry name" value="GGDEF"/>
    <property type="match status" value="1"/>
</dbReference>
<organism evidence="2 3">
    <name type="scientific">Clostridium aestuarii</name>
    <dbReference type="NCBI Taxonomy" id="338193"/>
    <lineage>
        <taxon>Bacteria</taxon>
        <taxon>Bacillati</taxon>
        <taxon>Bacillota</taxon>
        <taxon>Clostridia</taxon>
        <taxon>Eubacteriales</taxon>
        <taxon>Clostridiaceae</taxon>
        <taxon>Clostridium</taxon>
    </lineage>
</organism>
<feature type="domain" description="GGDEF" evidence="1">
    <location>
        <begin position="232"/>
        <end position="364"/>
    </location>
</feature>
<name>A0ABT4CW37_9CLOT</name>
<dbReference type="RefSeq" id="WP_268039471.1">
    <property type="nucleotide sequence ID" value="NZ_JAPQER010000001.1"/>
</dbReference>
<dbReference type="Pfam" id="PF01590">
    <property type="entry name" value="GAF"/>
    <property type="match status" value="1"/>
</dbReference>
<dbReference type="SMART" id="SM00267">
    <property type="entry name" value="GGDEF"/>
    <property type="match status" value="1"/>
</dbReference>
<accession>A0ABT4CW37</accession>
<dbReference type="InterPro" id="IPR029787">
    <property type="entry name" value="Nucleotide_cyclase"/>
</dbReference>
<sequence>MNSYDDSLKNEYYEKYLKLKDEFETYRNFAETTIQIISDRNFKLEKKLDAVTNIVEISKYINSYISDKNLITMINDMSIGVLGATYSSIYSMENDKLVVKATNVKEDNNVFLHKDYWRELLSGEPFIINAKEPLFDEDSARKDIHSVIGVPIALREKFIGYMIVEHTLYNFFGHDHINFITTIANQIAIALENNVLYNQIRECAIRDPLLTIYNRKHFFELVEKKIKENPNNKFAIIMVDLDDFKKTNDVNGHLFGDEVLKQTTKIIQDNIDKNDMIGRYGGEEIIIYINELDNIDEVYDKINNIRLKISKNIIYCGNTKSSVTASFGISYYPVNGHNLHEVISIADIRLYEAKKEGKNKIIYR</sequence>
<dbReference type="InterPro" id="IPR003018">
    <property type="entry name" value="GAF"/>
</dbReference>
<dbReference type="Pfam" id="PF00990">
    <property type="entry name" value="GGDEF"/>
    <property type="match status" value="1"/>
</dbReference>
<evidence type="ECO:0000313" key="2">
    <source>
        <dbReference type="EMBL" id="MCY6483214.1"/>
    </source>
</evidence>
<proteinExistence type="predicted"/>
<gene>
    <name evidence="2" type="ORF">OW763_02445</name>
</gene>
<comment type="caution">
    <text evidence="2">The sequence shown here is derived from an EMBL/GenBank/DDBJ whole genome shotgun (WGS) entry which is preliminary data.</text>
</comment>
<dbReference type="NCBIfam" id="TIGR00254">
    <property type="entry name" value="GGDEF"/>
    <property type="match status" value="1"/>
</dbReference>
<dbReference type="SUPFAM" id="SSF55073">
    <property type="entry name" value="Nucleotide cyclase"/>
    <property type="match status" value="1"/>
</dbReference>
<reference evidence="2" key="1">
    <citation type="submission" date="2022-12" db="EMBL/GenBank/DDBJ databases">
        <authorList>
            <person name="Wang J."/>
        </authorList>
    </citation>
    <scope>NUCLEOTIDE SEQUENCE</scope>
    <source>
        <strain evidence="2">HY-45-18</strain>
    </source>
</reference>
<evidence type="ECO:0000259" key="1">
    <source>
        <dbReference type="PROSITE" id="PS50887"/>
    </source>
</evidence>
<dbReference type="InterPro" id="IPR050469">
    <property type="entry name" value="Diguanylate_Cyclase"/>
</dbReference>
<dbReference type="PANTHER" id="PTHR45138:SF9">
    <property type="entry name" value="DIGUANYLATE CYCLASE DGCM-RELATED"/>
    <property type="match status" value="1"/>
</dbReference>
<dbReference type="Gene3D" id="3.30.450.40">
    <property type="match status" value="1"/>
</dbReference>
<dbReference type="EMBL" id="JAPQER010000001">
    <property type="protein sequence ID" value="MCY6483214.1"/>
    <property type="molecule type" value="Genomic_DNA"/>
</dbReference>
<evidence type="ECO:0000313" key="3">
    <source>
        <dbReference type="Proteomes" id="UP001078443"/>
    </source>
</evidence>
<dbReference type="InterPro" id="IPR043128">
    <property type="entry name" value="Rev_trsase/Diguanyl_cyclase"/>
</dbReference>
<dbReference type="Gene3D" id="3.30.70.270">
    <property type="match status" value="1"/>
</dbReference>
<dbReference type="InterPro" id="IPR000160">
    <property type="entry name" value="GGDEF_dom"/>
</dbReference>
<keyword evidence="3" id="KW-1185">Reference proteome</keyword>
<dbReference type="Proteomes" id="UP001078443">
    <property type="component" value="Unassembled WGS sequence"/>
</dbReference>
<dbReference type="InterPro" id="IPR029016">
    <property type="entry name" value="GAF-like_dom_sf"/>
</dbReference>
<dbReference type="CDD" id="cd01949">
    <property type="entry name" value="GGDEF"/>
    <property type="match status" value="1"/>
</dbReference>
<protein>
    <submittedName>
        <fullName evidence="2">Sensor domain-containing diguanylate cyclase</fullName>
    </submittedName>
</protein>